<accession>A0A318M384</accession>
<dbReference type="EMBL" id="MASU01000004">
    <property type="protein sequence ID" value="PXY37246.1"/>
    <property type="molecule type" value="Genomic_DNA"/>
</dbReference>
<gene>
    <name evidence="1" type="ORF">BA062_07075</name>
</gene>
<keyword evidence="2" id="KW-1185">Reference proteome</keyword>
<evidence type="ECO:0008006" key="3">
    <source>
        <dbReference type="Google" id="ProtNLM"/>
    </source>
</evidence>
<proteinExistence type="predicted"/>
<evidence type="ECO:0000313" key="1">
    <source>
        <dbReference type="EMBL" id="PXY37246.1"/>
    </source>
</evidence>
<dbReference type="Proteomes" id="UP000247892">
    <property type="component" value="Unassembled WGS sequence"/>
</dbReference>
<comment type="caution">
    <text evidence="1">The sequence shown here is derived from an EMBL/GenBank/DDBJ whole genome shotgun (WGS) entry which is preliminary data.</text>
</comment>
<sequence length="119" mass="12871">MERDTDLAARVTARFACARGHGFTVQFAADAEVPASWICRQHGVEGSRRIDATENTPAAAKGKPARTPLVLLYERRSEAELEALLADTLMAIRRLGGARPGCVVIGGRAYSYRYSHPAG</sequence>
<organism evidence="1 2">
    <name type="scientific">Prauserella flavalba</name>
    <dbReference type="NCBI Taxonomy" id="1477506"/>
    <lineage>
        <taxon>Bacteria</taxon>
        <taxon>Bacillati</taxon>
        <taxon>Actinomycetota</taxon>
        <taxon>Actinomycetes</taxon>
        <taxon>Pseudonocardiales</taxon>
        <taxon>Pseudonocardiaceae</taxon>
        <taxon>Prauserella</taxon>
    </lineage>
</organism>
<reference evidence="1 2" key="1">
    <citation type="submission" date="2016-07" db="EMBL/GenBank/DDBJ databases">
        <title>Draft genome sequence of Prauserella sp. YIM 121212, isolated from alkaline soil.</title>
        <authorList>
            <person name="Ruckert C."/>
            <person name="Albersmeier A."/>
            <person name="Jiang C.-L."/>
            <person name="Jiang Y."/>
            <person name="Kalinowski J."/>
            <person name="Schneider O."/>
            <person name="Winkler A."/>
            <person name="Zotchev S.B."/>
        </authorList>
    </citation>
    <scope>NUCLEOTIDE SEQUENCE [LARGE SCALE GENOMIC DNA]</scope>
    <source>
        <strain evidence="1 2">YIM 121212</strain>
    </source>
</reference>
<evidence type="ECO:0000313" key="2">
    <source>
        <dbReference type="Proteomes" id="UP000247892"/>
    </source>
</evidence>
<dbReference type="Gene3D" id="2.20.28.270">
    <property type="entry name" value="RNA polymerase-binding protein A"/>
    <property type="match status" value="1"/>
</dbReference>
<name>A0A318M384_9PSEU</name>
<dbReference type="AlphaFoldDB" id="A0A318M384"/>
<dbReference type="InterPro" id="IPR038638">
    <property type="entry name" value="RbpA_sf"/>
</dbReference>
<dbReference type="InterPro" id="IPR025182">
    <property type="entry name" value="RNApol-bd_RbpA"/>
</dbReference>
<dbReference type="GO" id="GO:0001000">
    <property type="term" value="F:bacterial-type RNA polymerase core enzyme binding"/>
    <property type="evidence" value="ECO:0007669"/>
    <property type="project" value="InterPro"/>
</dbReference>
<protein>
    <recommendedName>
        <fullName evidence="3">RNA polymerase-binding protein RbpA</fullName>
    </recommendedName>
</protein>
<dbReference type="GO" id="GO:0045893">
    <property type="term" value="P:positive regulation of DNA-templated transcription"/>
    <property type="evidence" value="ECO:0007669"/>
    <property type="project" value="InterPro"/>
</dbReference>
<dbReference type="Pfam" id="PF13397">
    <property type="entry name" value="RbpA"/>
    <property type="match status" value="1"/>
</dbReference>